<dbReference type="PANTHER" id="PTHR22911">
    <property type="entry name" value="ACYL-MALONYL CONDENSING ENZYME-RELATED"/>
    <property type="match status" value="1"/>
</dbReference>
<feature type="domain" description="EamA" evidence="4">
    <location>
        <begin position="153"/>
        <end position="287"/>
    </location>
</feature>
<dbReference type="RefSeq" id="WP_095372812.1">
    <property type="nucleotide sequence ID" value="NZ_CP022983.1"/>
</dbReference>
<feature type="transmembrane region" description="Helical" evidence="3">
    <location>
        <begin position="38"/>
        <end position="57"/>
    </location>
</feature>
<dbReference type="KEGG" id="bko:CKF48_19210"/>
<evidence type="ECO:0000256" key="2">
    <source>
        <dbReference type="ARBA" id="ARBA00007362"/>
    </source>
</evidence>
<sequence>MKRILPFIMIAAGASLWGIIGLFVKGLASAGFTSMEIVAIRAIFAVLFLLLIGVIHYRQEMKLHAVGDVRYFLGTGICSIVLFNFCYFTTMSEMSISMAVIFLYTAPAFVTILSFMFLKEKMTINKIIAVFMTMAGCILIAGLALGESQITILGIITGLGSGIGYALYTIFGKFALNRYSPFAVTFFTFIIAAVVLIPITSLWEKSTLFMQTDVMLLSVGLGLIPTVLAYILYTKGLEKTEGSTAAVISTVEPVVATIMGVLLFNESLVWLQVVGALFIVSSVVVVNLPQKKRKRYTSDEITQ</sequence>
<evidence type="ECO:0000256" key="1">
    <source>
        <dbReference type="ARBA" id="ARBA00004127"/>
    </source>
</evidence>
<evidence type="ECO:0000313" key="6">
    <source>
        <dbReference type="Proteomes" id="UP000215137"/>
    </source>
</evidence>
<feature type="transmembrane region" description="Helical" evidence="3">
    <location>
        <begin position="245"/>
        <end position="264"/>
    </location>
</feature>
<feature type="transmembrane region" description="Helical" evidence="3">
    <location>
        <begin position="127"/>
        <end position="146"/>
    </location>
</feature>
<dbReference type="InterPro" id="IPR000620">
    <property type="entry name" value="EamA_dom"/>
</dbReference>
<name>A0A248TLZ6_9BACI</name>
<keyword evidence="6" id="KW-1185">Reference proteome</keyword>
<feature type="transmembrane region" description="Helical" evidence="3">
    <location>
        <begin position="69"/>
        <end position="90"/>
    </location>
</feature>
<feature type="transmembrane region" description="Helical" evidence="3">
    <location>
        <begin position="152"/>
        <end position="171"/>
    </location>
</feature>
<dbReference type="Gene3D" id="1.10.3730.20">
    <property type="match status" value="2"/>
</dbReference>
<evidence type="ECO:0000259" key="4">
    <source>
        <dbReference type="Pfam" id="PF00892"/>
    </source>
</evidence>
<feature type="transmembrane region" description="Helical" evidence="3">
    <location>
        <begin position="96"/>
        <end position="118"/>
    </location>
</feature>
<dbReference type="Pfam" id="PF00892">
    <property type="entry name" value="EamA"/>
    <property type="match status" value="2"/>
</dbReference>
<dbReference type="Proteomes" id="UP000215137">
    <property type="component" value="Chromosome"/>
</dbReference>
<dbReference type="GO" id="GO:0016020">
    <property type="term" value="C:membrane"/>
    <property type="evidence" value="ECO:0007669"/>
    <property type="project" value="InterPro"/>
</dbReference>
<organism evidence="5 6">
    <name type="scientific">Cytobacillus kochii</name>
    <dbReference type="NCBI Taxonomy" id="859143"/>
    <lineage>
        <taxon>Bacteria</taxon>
        <taxon>Bacillati</taxon>
        <taxon>Bacillota</taxon>
        <taxon>Bacilli</taxon>
        <taxon>Bacillales</taxon>
        <taxon>Bacillaceae</taxon>
        <taxon>Cytobacillus</taxon>
    </lineage>
</organism>
<dbReference type="AlphaFoldDB" id="A0A248TLZ6"/>
<dbReference type="SUPFAM" id="SSF103481">
    <property type="entry name" value="Multidrug resistance efflux transporter EmrE"/>
    <property type="match status" value="2"/>
</dbReference>
<dbReference type="InterPro" id="IPR037185">
    <property type="entry name" value="EmrE-like"/>
</dbReference>
<keyword evidence="3" id="KW-1133">Transmembrane helix</keyword>
<feature type="transmembrane region" description="Helical" evidence="3">
    <location>
        <begin position="270"/>
        <end position="288"/>
    </location>
</feature>
<comment type="similarity">
    <text evidence="2">Belongs to the EamA transporter family.</text>
</comment>
<reference evidence="5 6" key="1">
    <citation type="submission" date="2017-08" db="EMBL/GenBank/DDBJ databases">
        <title>Complete Genome Sequence of Bacillus kochii Oregon-R-modENCODE STRAIN BDGP4, isolated from Drosophila melanogaster gut.</title>
        <authorList>
            <person name="Wan K.H."/>
            <person name="Yu C."/>
            <person name="Park S."/>
            <person name="Hammonds A.S."/>
            <person name="Booth B.W."/>
            <person name="Celniker S.E."/>
        </authorList>
    </citation>
    <scope>NUCLEOTIDE SEQUENCE [LARGE SCALE GENOMIC DNA]</scope>
    <source>
        <strain evidence="5 6">BDGP4</strain>
    </source>
</reference>
<gene>
    <name evidence="5" type="ORF">CKF48_19210</name>
</gene>
<proteinExistence type="inferred from homology"/>
<evidence type="ECO:0000256" key="3">
    <source>
        <dbReference type="SAM" id="Phobius"/>
    </source>
</evidence>
<dbReference type="OrthoDB" id="6707571at2"/>
<dbReference type="EMBL" id="CP022983">
    <property type="protein sequence ID" value="ASV69248.1"/>
    <property type="molecule type" value="Genomic_DNA"/>
</dbReference>
<feature type="transmembrane region" description="Helical" evidence="3">
    <location>
        <begin position="7"/>
        <end position="32"/>
    </location>
</feature>
<dbReference type="PANTHER" id="PTHR22911:SF79">
    <property type="entry name" value="MOBA-LIKE NTP TRANSFERASE DOMAIN-CONTAINING PROTEIN"/>
    <property type="match status" value="1"/>
</dbReference>
<accession>A0A248TLZ6</accession>
<protein>
    <submittedName>
        <fullName evidence="5">EamA family transporter</fullName>
    </submittedName>
</protein>
<comment type="subcellular location">
    <subcellularLocation>
        <location evidence="1">Endomembrane system</location>
        <topology evidence="1">Multi-pass membrane protein</topology>
    </subcellularLocation>
</comment>
<evidence type="ECO:0000313" key="5">
    <source>
        <dbReference type="EMBL" id="ASV69248.1"/>
    </source>
</evidence>
<keyword evidence="3" id="KW-0472">Membrane</keyword>
<feature type="domain" description="EamA" evidence="4">
    <location>
        <begin position="8"/>
        <end position="141"/>
    </location>
</feature>
<keyword evidence="3" id="KW-0812">Transmembrane</keyword>
<feature type="transmembrane region" description="Helical" evidence="3">
    <location>
        <begin position="183"/>
        <end position="203"/>
    </location>
</feature>
<feature type="transmembrane region" description="Helical" evidence="3">
    <location>
        <begin position="215"/>
        <end position="233"/>
    </location>
</feature>